<sequence>MTSRLLRRSLGSPTYDGMREVLRTEGYVPVCQGPGLRVRAAGLPLFARADGGGLTQVVRIAVDEGAPGLALSLRDGDTELARATYAGAAVDLHVPEVSAPRQLTLVAQVGGTAVATGRFTLAPQRKWTVHLVHHSHLDIGYTDPQGDVLRNHLRYLDSTLDLAEATADFPAESRFRWTVESALPVRRFLASRPRRVVDRFVELAKAGAVEVTAMPFQMHTEAASTEELHRQLRLTRDLHRRYGIPVRSAMHTDVPGAVAGFVDALAAAGVRHLAAAHNWAGRAVPYRIGGQRLGRPFWWRSAAGNRVLVWFTDTAHGMGYMEGNILGLAHSRELTEELLPGYLFSLAHKPFPYGSESFGWSGMAAADVTKQPYPYDLLHVRVQGADADNAGPSIGPATVARDWNARWAYPRLVTSTNADFLGEAERRVGAQLDTHTGEWTDWWADGLGSGARPLGYARRAQNELRQAETLHALAGTDDAAEAIGDTYDRLGLFDEHTWGAANPWHDTEHGFDAGGLMWERKAGFAYGAADEAADLRARGAAMLGDTLGAPAGTLASYLVVNTGPAERTDAVAAWLPASRVPLTTAVSVRDAAGTVVPHAEDVTDPAEWPTRPGGRLLRFTAVDVPATGHVRYDVVAGAGPAPVTELSEPVVENEHYRVTYDLASATIGAIVDRRTGRDLVNPNGYAGMNQYVYDRYSTAAHVNHLSGHTEAGPDNALLASRTLGRRATLVRAYADGAGVTLEVELSGDGADWVRTTVRLPAGVARVEITNRLAKRPHPEKEGVYFAFPFAVGTPPVAWELTGAVGGTAAPRVPGAPTHLAPLRHWVSYVDGDSTLAWATLEAPLTQFGDIHLPYVPYPPTVRPEPGEPGSLYSWALNNIWDTNFPAQQQGEHTFRYAIATAAGAEPRAFGARTAAGLTDPLVAVALTGTGTPPERGAAVTVDADDVYVSSLGAAPPGHQGRAVYLRSVAAVDREVTVRFAAPVGRATRTTSLGLEPHELTVADGAVRVGVPAEGLVALVVAP</sequence>
<dbReference type="Proteomes" id="UP000612808">
    <property type="component" value="Unassembled WGS sequence"/>
</dbReference>
<dbReference type="GO" id="GO:0006013">
    <property type="term" value="P:mannose metabolic process"/>
    <property type="evidence" value="ECO:0007669"/>
    <property type="project" value="InterPro"/>
</dbReference>
<reference evidence="2" key="1">
    <citation type="submission" date="2021-01" db="EMBL/GenBank/DDBJ databases">
        <title>Whole genome shotgun sequence of Actinocatenispora rupis NBRC 107355.</title>
        <authorList>
            <person name="Komaki H."/>
            <person name="Tamura T."/>
        </authorList>
    </citation>
    <scope>NUCLEOTIDE SEQUENCE</scope>
    <source>
        <strain evidence="2">NBRC 107355</strain>
    </source>
</reference>
<evidence type="ECO:0000259" key="1">
    <source>
        <dbReference type="Pfam" id="PF01074"/>
    </source>
</evidence>
<dbReference type="GO" id="GO:0030246">
    <property type="term" value="F:carbohydrate binding"/>
    <property type="evidence" value="ECO:0007669"/>
    <property type="project" value="InterPro"/>
</dbReference>
<keyword evidence="3" id="KW-1185">Reference proteome</keyword>
<dbReference type="SUPFAM" id="SSF88713">
    <property type="entry name" value="Glycoside hydrolase/deacetylase"/>
    <property type="match status" value="1"/>
</dbReference>
<organism evidence="2 3">
    <name type="scientific">Actinocatenispora rupis</name>
    <dbReference type="NCBI Taxonomy" id="519421"/>
    <lineage>
        <taxon>Bacteria</taxon>
        <taxon>Bacillati</taxon>
        <taxon>Actinomycetota</taxon>
        <taxon>Actinomycetes</taxon>
        <taxon>Micromonosporales</taxon>
        <taxon>Micromonosporaceae</taxon>
        <taxon>Actinocatenispora</taxon>
    </lineage>
</organism>
<dbReference type="InterPro" id="IPR000602">
    <property type="entry name" value="Glyco_hydro_38_N"/>
</dbReference>
<comment type="caution">
    <text evidence="2">The sequence shown here is derived from an EMBL/GenBank/DDBJ whole genome shotgun (WGS) entry which is preliminary data.</text>
</comment>
<dbReference type="InterPro" id="IPR011330">
    <property type="entry name" value="Glyco_hydro/deAcase_b/a-brl"/>
</dbReference>
<dbReference type="Pfam" id="PF01074">
    <property type="entry name" value="Glyco_hydro_38N"/>
    <property type="match status" value="1"/>
</dbReference>
<dbReference type="Gene3D" id="3.20.110.10">
    <property type="entry name" value="Glycoside hydrolase 38, N terminal domain"/>
    <property type="match status" value="1"/>
</dbReference>
<feature type="domain" description="Glycoside hydrolase family 38 N-terminal" evidence="1">
    <location>
        <begin position="128"/>
        <end position="426"/>
    </location>
</feature>
<dbReference type="InterPro" id="IPR011013">
    <property type="entry name" value="Gal_mutarotase_sf_dom"/>
</dbReference>
<protein>
    <submittedName>
        <fullName evidence="2">Alpha-mannosidase</fullName>
    </submittedName>
</protein>
<dbReference type="SUPFAM" id="SSF74650">
    <property type="entry name" value="Galactose mutarotase-like"/>
    <property type="match status" value="1"/>
</dbReference>
<dbReference type="InterPro" id="IPR027291">
    <property type="entry name" value="Glyco_hydro_38_N_sf"/>
</dbReference>
<dbReference type="EMBL" id="BOMB01000001">
    <property type="protein sequence ID" value="GID09501.1"/>
    <property type="molecule type" value="Genomic_DNA"/>
</dbReference>
<proteinExistence type="predicted"/>
<dbReference type="GO" id="GO:0004559">
    <property type="term" value="F:alpha-mannosidase activity"/>
    <property type="evidence" value="ECO:0007669"/>
    <property type="project" value="InterPro"/>
</dbReference>
<accession>A0A8J3N7W6</accession>
<dbReference type="AlphaFoldDB" id="A0A8J3N7W6"/>
<name>A0A8J3N7W6_9ACTN</name>
<dbReference type="RefSeq" id="WP_203654331.1">
    <property type="nucleotide sequence ID" value="NZ_BAAAZM010000010.1"/>
</dbReference>
<evidence type="ECO:0000313" key="2">
    <source>
        <dbReference type="EMBL" id="GID09501.1"/>
    </source>
</evidence>
<evidence type="ECO:0000313" key="3">
    <source>
        <dbReference type="Proteomes" id="UP000612808"/>
    </source>
</evidence>
<dbReference type="CDD" id="cd10791">
    <property type="entry name" value="GH38N_AMII_like_1"/>
    <property type="match status" value="1"/>
</dbReference>
<gene>
    <name evidence="2" type="ORF">Aru02nite_03900</name>
</gene>